<feature type="chain" id="PRO_5040853279" evidence="2">
    <location>
        <begin position="23"/>
        <end position="276"/>
    </location>
</feature>
<feature type="region of interest" description="Disordered" evidence="1">
    <location>
        <begin position="29"/>
        <end position="89"/>
    </location>
</feature>
<protein>
    <submittedName>
        <fullName evidence="3">Uncharacterized protein</fullName>
    </submittedName>
</protein>
<keyword evidence="2" id="KW-0732">Signal</keyword>
<dbReference type="Proteomes" id="UP001153461">
    <property type="component" value="Unassembled WGS sequence"/>
</dbReference>
<feature type="signal peptide" evidence="2">
    <location>
        <begin position="1"/>
        <end position="22"/>
    </location>
</feature>
<evidence type="ECO:0000256" key="2">
    <source>
        <dbReference type="SAM" id="SignalP"/>
    </source>
</evidence>
<evidence type="ECO:0000313" key="4">
    <source>
        <dbReference type="Proteomes" id="UP001153461"/>
    </source>
</evidence>
<evidence type="ECO:0000313" key="3">
    <source>
        <dbReference type="EMBL" id="CAG8303220.1"/>
    </source>
</evidence>
<dbReference type="AlphaFoldDB" id="A0A9W4IGR9"/>
<comment type="caution">
    <text evidence="3">The sequence shown here is derived from an EMBL/GenBank/DDBJ whole genome shotgun (WGS) entry which is preliminary data.</text>
</comment>
<dbReference type="EMBL" id="CAJVNV010000627">
    <property type="protein sequence ID" value="CAG8303220.1"/>
    <property type="molecule type" value="Genomic_DNA"/>
</dbReference>
<organism evidence="3 4">
    <name type="scientific">Penicillium nalgiovense</name>
    <dbReference type="NCBI Taxonomy" id="60175"/>
    <lineage>
        <taxon>Eukaryota</taxon>
        <taxon>Fungi</taxon>
        <taxon>Dikarya</taxon>
        <taxon>Ascomycota</taxon>
        <taxon>Pezizomycotina</taxon>
        <taxon>Eurotiomycetes</taxon>
        <taxon>Eurotiomycetidae</taxon>
        <taxon>Eurotiales</taxon>
        <taxon>Aspergillaceae</taxon>
        <taxon>Penicillium</taxon>
    </lineage>
</organism>
<sequence>MLFTMKTSFAALALALSGSAVGAPFSSGTHIESNSSAASTPIHLSTDRPLPSLFNTLSTEAPSSPATPSSGSRPLTSAPIPSGSGVKRGEAISIPTDIPSLASDAQSVAAALASLGAGAQKRGESLSIPTDIPSLLADAQSIGSAIASAGAQKRGESLSIPTDLPSVLSDAQSAAAALASAGVQKRGESLSIPTDLPSLLADAQSVGSAIVSAGAQKRGDETLPLLTPTATTPTTPLGTGLPKPFGTYFASSSGVVSPPGYASSSGITLSSVRPLV</sequence>
<name>A0A9W4IGR9_PENNA</name>
<feature type="compositionally biased region" description="Low complexity" evidence="1">
    <location>
        <begin position="58"/>
        <end position="74"/>
    </location>
</feature>
<gene>
    <name evidence="3" type="ORF">PNAL_LOCUS9904</name>
</gene>
<reference evidence="3" key="1">
    <citation type="submission" date="2021-07" db="EMBL/GenBank/DDBJ databases">
        <authorList>
            <person name="Branca A.L. A."/>
        </authorList>
    </citation>
    <scope>NUCLEOTIDE SEQUENCE</scope>
</reference>
<evidence type="ECO:0000256" key="1">
    <source>
        <dbReference type="SAM" id="MobiDB-lite"/>
    </source>
</evidence>
<feature type="compositionally biased region" description="Polar residues" evidence="1">
    <location>
        <begin position="29"/>
        <end position="43"/>
    </location>
</feature>
<accession>A0A9W4IGR9</accession>
<proteinExistence type="predicted"/>